<dbReference type="OrthoDB" id="3997928at2759"/>
<dbReference type="FunCoup" id="G8JWJ2">
    <property type="interactions" value="43"/>
</dbReference>
<dbReference type="HOGENOM" id="CLU_1046568_0_0_1"/>
<protein>
    <submittedName>
        <fullName evidence="2">Uncharacterized protein</fullName>
    </submittedName>
</protein>
<dbReference type="eggNOG" id="ENOG502S5X2">
    <property type="taxonomic scope" value="Eukaryota"/>
</dbReference>
<gene>
    <name evidence="2" type="ordered locus">Ecym_7381</name>
</gene>
<keyword evidence="3" id="KW-1185">Reference proteome</keyword>
<dbReference type="Pfam" id="PF09074">
    <property type="entry name" value="Mer2"/>
    <property type="match status" value="1"/>
</dbReference>
<dbReference type="STRING" id="931890.G8JWJ2"/>
<dbReference type="KEGG" id="erc:Ecym_7381"/>
<evidence type="ECO:0000256" key="1">
    <source>
        <dbReference type="SAM" id="MobiDB-lite"/>
    </source>
</evidence>
<dbReference type="OMA" id="RTIIPWE"/>
<dbReference type="GeneID" id="11469762"/>
<proteinExistence type="predicted"/>
<sequence>MSENEESMGLAPPTSATDMGSSPAKQLDETDKQILEWAGKLEMESIDLREKASSLLALLEQRCNEVHETQQSMVSWKNTIDDELKSFKEDVFQAIKDREESIVSQMKQVISDSVVSVQNANANKPLPPVVAASKLTPDMDKFSSKIIKSFETRQNKWFKEFQSAQQVFYNVMVQMDRFSEVLGNMSEELQHLSTRQVRVEEYLVRQQQQQEQIAKKPLPSTPPPSFVVTRKRSASPLHSRPPAPSRTKDKTLQTRYIIPWEDISDQEL</sequence>
<reference evidence="3" key="1">
    <citation type="journal article" date="2012" name="G3 (Bethesda)">
        <title>Pichia sorbitophila, an interspecies yeast hybrid reveals early steps of genome resolution following polyploidization.</title>
        <authorList>
            <person name="Leh Louis V."/>
            <person name="Despons L."/>
            <person name="Friedrich A."/>
            <person name="Martin T."/>
            <person name="Durrens P."/>
            <person name="Casaregola S."/>
            <person name="Neuveglise C."/>
            <person name="Fairhead C."/>
            <person name="Marck C."/>
            <person name="Cruz J.A."/>
            <person name="Straub M.L."/>
            <person name="Kugler V."/>
            <person name="Sacerdot C."/>
            <person name="Uzunov Z."/>
            <person name="Thierry A."/>
            <person name="Weiss S."/>
            <person name="Bleykasten C."/>
            <person name="De Montigny J."/>
            <person name="Jacques N."/>
            <person name="Jung P."/>
            <person name="Lemaire M."/>
            <person name="Mallet S."/>
            <person name="Morel G."/>
            <person name="Richard G.F."/>
            <person name="Sarkar A."/>
            <person name="Savel G."/>
            <person name="Schacherer J."/>
            <person name="Seret M.L."/>
            <person name="Talla E."/>
            <person name="Samson G."/>
            <person name="Jubin C."/>
            <person name="Poulain J."/>
            <person name="Vacherie B."/>
            <person name="Barbe V."/>
            <person name="Pelletier E."/>
            <person name="Sherman D.J."/>
            <person name="Westhof E."/>
            <person name="Weissenbach J."/>
            <person name="Baret P.V."/>
            <person name="Wincker P."/>
            <person name="Gaillardin C."/>
            <person name="Dujon B."/>
            <person name="Souciet J.L."/>
        </authorList>
    </citation>
    <scope>NUCLEOTIDE SEQUENCE [LARGE SCALE GENOMIC DNA]</scope>
    <source>
        <strain evidence="3">CBS 270.75 / DBVPG 7215 / KCTC 17166 / NRRL Y-17582</strain>
    </source>
</reference>
<organism evidence="2 3">
    <name type="scientific">Eremothecium cymbalariae (strain CBS 270.75 / DBVPG 7215 / KCTC 17166 / NRRL Y-17582)</name>
    <name type="common">Yeast</name>
    <dbReference type="NCBI Taxonomy" id="931890"/>
    <lineage>
        <taxon>Eukaryota</taxon>
        <taxon>Fungi</taxon>
        <taxon>Dikarya</taxon>
        <taxon>Ascomycota</taxon>
        <taxon>Saccharomycotina</taxon>
        <taxon>Saccharomycetes</taxon>
        <taxon>Saccharomycetales</taxon>
        <taxon>Saccharomycetaceae</taxon>
        <taxon>Eremothecium</taxon>
    </lineage>
</organism>
<evidence type="ECO:0000313" key="3">
    <source>
        <dbReference type="Proteomes" id="UP000006790"/>
    </source>
</evidence>
<dbReference type="AlphaFoldDB" id="G8JWJ2"/>
<dbReference type="InterPro" id="IPR015159">
    <property type="entry name" value="Rec107"/>
</dbReference>
<feature type="region of interest" description="Disordered" evidence="1">
    <location>
        <begin position="1"/>
        <end position="31"/>
    </location>
</feature>
<feature type="region of interest" description="Disordered" evidence="1">
    <location>
        <begin position="210"/>
        <end position="253"/>
    </location>
</feature>
<dbReference type="InParanoid" id="G8JWJ2"/>
<feature type="compositionally biased region" description="Polar residues" evidence="1">
    <location>
        <begin position="14"/>
        <end position="24"/>
    </location>
</feature>
<dbReference type="RefSeq" id="XP_003648024.1">
    <property type="nucleotide sequence ID" value="XM_003647976.1"/>
</dbReference>
<name>G8JWJ2_ERECY</name>
<dbReference type="GO" id="GO:0000794">
    <property type="term" value="C:condensed nuclear chromosome"/>
    <property type="evidence" value="ECO:0007669"/>
    <property type="project" value="InterPro"/>
</dbReference>
<dbReference type="Proteomes" id="UP000006790">
    <property type="component" value="Chromosome 7"/>
</dbReference>
<evidence type="ECO:0000313" key="2">
    <source>
        <dbReference type="EMBL" id="AET41207.1"/>
    </source>
</evidence>
<accession>G8JWJ2</accession>
<dbReference type="GO" id="GO:0007131">
    <property type="term" value="P:reciprocal meiotic recombination"/>
    <property type="evidence" value="ECO:0007669"/>
    <property type="project" value="InterPro"/>
</dbReference>
<dbReference type="EMBL" id="CP002503">
    <property type="protein sequence ID" value="AET41207.1"/>
    <property type="molecule type" value="Genomic_DNA"/>
</dbReference>